<gene>
    <name evidence="1" type="primary">adfB</name>
    <name evidence="1" type="ORF">ACH47X_01460</name>
</gene>
<evidence type="ECO:0000313" key="2">
    <source>
        <dbReference type="Proteomes" id="UP001611580"/>
    </source>
</evidence>
<comment type="caution">
    <text evidence="1">The sequence shown here is derived from an EMBL/GenBank/DDBJ whole genome shotgun (WGS) entry which is preliminary data.</text>
</comment>
<sequence length="90" mass="9583">MALRYRLADQVTSTPTPDGGSVLIDVARDRVYALNPTAAALLCTLVEGPGGPIPDIVERIARQDDTQAATWTEHLRTTLLGGRLIQEAGA</sequence>
<dbReference type="NCBIfam" id="NF038044">
    <property type="entry name" value="act_def_assoc_B"/>
    <property type="match status" value="1"/>
</dbReference>
<dbReference type="RefSeq" id="WP_397400718.1">
    <property type="nucleotide sequence ID" value="NZ_JBIRYI010000001.1"/>
</dbReference>
<name>A0ABW7XDW2_9MICO</name>
<dbReference type="EMBL" id="JBIRYI010000001">
    <property type="protein sequence ID" value="MFI2485541.1"/>
    <property type="molecule type" value="Genomic_DNA"/>
</dbReference>
<reference evidence="1 2" key="1">
    <citation type="submission" date="2024-10" db="EMBL/GenBank/DDBJ databases">
        <title>The Natural Products Discovery Center: Release of the First 8490 Sequenced Strains for Exploring Actinobacteria Biosynthetic Diversity.</title>
        <authorList>
            <person name="Kalkreuter E."/>
            <person name="Kautsar S.A."/>
            <person name="Yang D."/>
            <person name="Bader C.D."/>
            <person name="Teijaro C.N."/>
            <person name="Fluegel L."/>
            <person name="Davis C.M."/>
            <person name="Simpson J.R."/>
            <person name="Lauterbach L."/>
            <person name="Steele A.D."/>
            <person name="Gui C."/>
            <person name="Meng S."/>
            <person name="Li G."/>
            <person name="Viehrig K."/>
            <person name="Ye F."/>
            <person name="Su P."/>
            <person name="Kiefer A.F."/>
            <person name="Nichols A."/>
            <person name="Cepeda A.J."/>
            <person name="Yan W."/>
            <person name="Fan B."/>
            <person name="Jiang Y."/>
            <person name="Adhikari A."/>
            <person name="Zheng C.-J."/>
            <person name="Schuster L."/>
            <person name="Cowan T.M."/>
            <person name="Smanski M.J."/>
            <person name="Chevrette M.G."/>
            <person name="De Carvalho L.P.S."/>
            <person name="Shen B."/>
        </authorList>
    </citation>
    <scope>NUCLEOTIDE SEQUENCE [LARGE SCALE GENOMIC DNA]</scope>
    <source>
        <strain evidence="1 2">NPDC019481</strain>
    </source>
</reference>
<evidence type="ECO:0000313" key="1">
    <source>
        <dbReference type="EMBL" id="MFI2485541.1"/>
    </source>
</evidence>
<organism evidence="1 2">
    <name type="scientific">Promicromonospora kroppenstedtii</name>
    <dbReference type="NCBI Taxonomy" id="440482"/>
    <lineage>
        <taxon>Bacteria</taxon>
        <taxon>Bacillati</taxon>
        <taxon>Actinomycetota</taxon>
        <taxon>Actinomycetes</taxon>
        <taxon>Micrococcales</taxon>
        <taxon>Promicromonosporaceae</taxon>
        <taxon>Promicromonospora</taxon>
    </lineage>
</organism>
<accession>A0ABW7XDW2</accession>
<protein>
    <submittedName>
        <fullName evidence="1">Actinodefensin-associated protein B</fullName>
    </submittedName>
</protein>
<dbReference type="Proteomes" id="UP001611580">
    <property type="component" value="Unassembled WGS sequence"/>
</dbReference>
<keyword evidence="2" id="KW-1185">Reference proteome</keyword>
<proteinExistence type="predicted"/>